<evidence type="ECO:0000256" key="1">
    <source>
        <dbReference type="SAM" id="MobiDB-lite"/>
    </source>
</evidence>
<feature type="compositionally biased region" description="Basic and acidic residues" evidence="1">
    <location>
        <begin position="1"/>
        <end position="23"/>
    </location>
</feature>
<gene>
    <name evidence="3" type="ORF">RRG08_061088</name>
</gene>
<dbReference type="InterPro" id="IPR040854">
    <property type="entry name" value="ZSWIM9"/>
</dbReference>
<feature type="compositionally biased region" description="Polar residues" evidence="1">
    <location>
        <begin position="30"/>
        <end position="47"/>
    </location>
</feature>
<dbReference type="InterPro" id="IPR048325">
    <property type="entry name" value="ZSWIM3_N"/>
</dbReference>
<proteinExistence type="predicted"/>
<feature type="compositionally biased region" description="Low complexity" evidence="1">
    <location>
        <begin position="274"/>
        <end position="283"/>
    </location>
</feature>
<dbReference type="EMBL" id="JAWDGP010005286">
    <property type="protein sequence ID" value="KAK3758241.1"/>
    <property type="molecule type" value="Genomic_DNA"/>
</dbReference>
<feature type="region of interest" description="Disordered" evidence="1">
    <location>
        <begin position="1"/>
        <end position="47"/>
    </location>
</feature>
<feature type="domain" description="ZSWIM3 N-terminal" evidence="2">
    <location>
        <begin position="63"/>
        <end position="174"/>
    </location>
</feature>
<organism evidence="3 4">
    <name type="scientific">Elysia crispata</name>
    <name type="common">lettuce slug</name>
    <dbReference type="NCBI Taxonomy" id="231223"/>
    <lineage>
        <taxon>Eukaryota</taxon>
        <taxon>Metazoa</taxon>
        <taxon>Spiralia</taxon>
        <taxon>Lophotrochozoa</taxon>
        <taxon>Mollusca</taxon>
        <taxon>Gastropoda</taxon>
        <taxon>Heterobranchia</taxon>
        <taxon>Euthyneura</taxon>
        <taxon>Panpulmonata</taxon>
        <taxon>Sacoglossa</taxon>
        <taxon>Placobranchoidea</taxon>
        <taxon>Plakobranchidae</taxon>
        <taxon>Elysia</taxon>
    </lineage>
</organism>
<accession>A0AAE0YX17</accession>
<feature type="compositionally biased region" description="Basic and acidic residues" evidence="1">
    <location>
        <begin position="225"/>
        <end position="235"/>
    </location>
</feature>
<keyword evidence="4" id="KW-1185">Reference proteome</keyword>
<dbReference type="PANTHER" id="PTHR47086">
    <property type="entry name" value="BTB DOMAIN-CONTAINING PROTEIN"/>
    <property type="match status" value="1"/>
</dbReference>
<sequence length="378" mass="43409">MADKDNESNRKSDAVVDSEHEKNVQLVDAETSTSQKDNVSNRHTANENAVFKSESEAPSIVKNAEFTSFLQLRDAIEKYQKENCVQLIVKDSKLLKAESTRKVIPKVYHLVNQELMYHSITYTCKCHGELRQRPGTRMKNVGRKRLNCPVYIRLKLSPDFQKLVLFDLCEEHNHDIDRTTCQMTPRQQVYHLSRMKRKRSRNDMEDLQTIKLEENIYFKVTSHGEPAEKSERLDLDPNSSSDAPDRKETEEGQSRSEEADQEPSAKQTERPESPLDSFSSSCSDSDEEEIRTNQSLLPFPIRLIGSAITSNPELVASTKELLEIQKSKLNLERQKLLMETKLLELTNTKLELEVRQLQKSLTSESGQPHDTTIYLQAP</sequence>
<dbReference type="PANTHER" id="PTHR47086:SF4">
    <property type="entry name" value="BTB DOMAIN-CONTAINING PROTEIN"/>
    <property type="match status" value="1"/>
</dbReference>
<dbReference type="Pfam" id="PF21599">
    <property type="entry name" value="ZSWIM3_N"/>
    <property type="match status" value="1"/>
</dbReference>
<evidence type="ECO:0000313" key="3">
    <source>
        <dbReference type="EMBL" id="KAK3758241.1"/>
    </source>
</evidence>
<dbReference type="AlphaFoldDB" id="A0AAE0YX17"/>
<feature type="region of interest" description="Disordered" evidence="1">
    <location>
        <begin position="223"/>
        <end position="293"/>
    </location>
</feature>
<feature type="compositionally biased region" description="Basic and acidic residues" evidence="1">
    <location>
        <begin position="243"/>
        <end position="258"/>
    </location>
</feature>
<name>A0AAE0YX17_9GAST</name>
<protein>
    <recommendedName>
        <fullName evidence="2">ZSWIM3 N-terminal domain-containing protein</fullName>
    </recommendedName>
</protein>
<comment type="caution">
    <text evidence="3">The sequence shown here is derived from an EMBL/GenBank/DDBJ whole genome shotgun (WGS) entry which is preliminary data.</text>
</comment>
<evidence type="ECO:0000313" key="4">
    <source>
        <dbReference type="Proteomes" id="UP001283361"/>
    </source>
</evidence>
<dbReference type="Proteomes" id="UP001283361">
    <property type="component" value="Unassembled WGS sequence"/>
</dbReference>
<reference evidence="3" key="1">
    <citation type="journal article" date="2023" name="G3 (Bethesda)">
        <title>A reference genome for the long-term kleptoplast-retaining sea slug Elysia crispata morphotype clarki.</title>
        <authorList>
            <person name="Eastman K.E."/>
            <person name="Pendleton A.L."/>
            <person name="Shaikh M.A."/>
            <person name="Suttiyut T."/>
            <person name="Ogas R."/>
            <person name="Tomko P."/>
            <person name="Gavelis G."/>
            <person name="Widhalm J.R."/>
            <person name="Wisecaver J.H."/>
        </authorList>
    </citation>
    <scope>NUCLEOTIDE SEQUENCE</scope>
    <source>
        <strain evidence="3">ECLA1</strain>
    </source>
</reference>
<evidence type="ECO:0000259" key="2">
    <source>
        <dbReference type="Pfam" id="PF21599"/>
    </source>
</evidence>